<protein>
    <submittedName>
        <fullName evidence="2">VOC family protein</fullName>
    </submittedName>
</protein>
<comment type="caution">
    <text evidence="2">The sequence shown here is derived from an EMBL/GenBank/DDBJ whole genome shotgun (WGS) entry which is preliminary data.</text>
</comment>
<feature type="domain" description="VOC" evidence="1">
    <location>
        <begin position="1"/>
        <end position="117"/>
    </location>
</feature>
<dbReference type="EMBL" id="JACCKB010000020">
    <property type="protein sequence ID" value="NYZ66994.1"/>
    <property type="molecule type" value="Genomic_DNA"/>
</dbReference>
<name>A0A853IAB9_9GAMM</name>
<dbReference type="PANTHER" id="PTHR35006:SF2">
    <property type="entry name" value="GLYOXALASE FAMILY PROTEIN (AFU_ORTHOLOGUE AFUA_5G14830)"/>
    <property type="match status" value="1"/>
</dbReference>
<dbReference type="Pfam" id="PF00903">
    <property type="entry name" value="Glyoxalase"/>
    <property type="match status" value="1"/>
</dbReference>
<proteinExistence type="predicted"/>
<dbReference type="InterPro" id="IPR004360">
    <property type="entry name" value="Glyas_Fos-R_dOase_dom"/>
</dbReference>
<organism evidence="2 3">
    <name type="scientific">Spartinivicinus marinus</name>
    <dbReference type="NCBI Taxonomy" id="2994442"/>
    <lineage>
        <taxon>Bacteria</taxon>
        <taxon>Pseudomonadati</taxon>
        <taxon>Pseudomonadota</taxon>
        <taxon>Gammaproteobacteria</taxon>
        <taxon>Oceanospirillales</taxon>
        <taxon>Zooshikellaceae</taxon>
        <taxon>Spartinivicinus</taxon>
    </lineage>
</organism>
<dbReference type="InterPro" id="IPR037523">
    <property type="entry name" value="VOC_core"/>
</dbReference>
<dbReference type="PROSITE" id="PS51819">
    <property type="entry name" value="VOC"/>
    <property type="match status" value="1"/>
</dbReference>
<keyword evidence="3" id="KW-1185">Reference proteome</keyword>
<evidence type="ECO:0000313" key="3">
    <source>
        <dbReference type="Proteomes" id="UP000569732"/>
    </source>
</evidence>
<dbReference type="InterPro" id="IPR029068">
    <property type="entry name" value="Glyas_Bleomycin-R_OHBP_Dase"/>
</dbReference>
<dbReference type="RefSeq" id="WP_180569020.1">
    <property type="nucleotide sequence ID" value="NZ_JACCKB010000020.1"/>
</dbReference>
<sequence length="117" mass="13252">MLDHIGIYVTDYMASKEFYKTILAPLGYKVVAEVQGWVAIGDNKPRLWLMGGAKTIPAVQLAFQLNNRQLVDQCYQLAMANGGFSQAEPGKRLIYEQTYYGAFVEDLDQHIIKFICK</sequence>
<accession>A0A853IAB9</accession>
<evidence type="ECO:0000313" key="2">
    <source>
        <dbReference type="EMBL" id="NYZ66994.1"/>
    </source>
</evidence>
<evidence type="ECO:0000259" key="1">
    <source>
        <dbReference type="PROSITE" id="PS51819"/>
    </source>
</evidence>
<reference evidence="2 3" key="1">
    <citation type="submission" date="2020-07" db="EMBL/GenBank/DDBJ databases">
        <title>Endozoicomonas sp. nov., isolated from sediment.</title>
        <authorList>
            <person name="Gu T."/>
        </authorList>
    </citation>
    <scope>NUCLEOTIDE SEQUENCE [LARGE SCALE GENOMIC DNA]</scope>
    <source>
        <strain evidence="2 3">SM1973</strain>
    </source>
</reference>
<dbReference type="AlphaFoldDB" id="A0A853IAB9"/>
<dbReference type="SUPFAM" id="SSF54593">
    <property type="entry name" value="Glyoxalase/Bleomycin resistance protein/Dihydroxybiphenyl dioxygenase"/>
    <property type="match status" value="1"/>
</dbReference>
<dbReference type="PANTHER" id="PTHR35006">
    <property type="entry name" value="GLYOXALASE FAMILY PROTEIN (AFU_ORTHOLOGUE AFUA_5G14830)"/>
    <property type="match status" value="1"/>
</dbReference>
<gene>
    <name evidence="2" type="ORF">H0A36_13320</name>
</gene>
<dbReference type="Proteomes" id="UP000569732">
    <property type="component" value="Unassembled WGS sequence"/>
</dbReference>
<dbReference type="Gene3D" id="3.10.180.10">
    <property type="entry name" value="2,3-Dihydroxybiphenyl 1,2-Dioxygenase, domain 1"/>
    <property type="match status" value="1"/>
</dbReference>